<dbReference type="InterPro" id="IPR016181">
    <property type="entry name" value="Acyl_CoA_acyltransferase"/>
</dbReference>
<organism evidence="1 2">
    <name type="scientific">Thioploca ingrica</name>
    <dbReference type="NCBI Taxonomy" id="40754"/>
    <lineage>
        <taxon>Bacteria</taxon>
        <taxon>Pseudomonadati</taxon>
        <taxon>Pseudomonadota</taxon>
        <taxon>Gammaproteobacteria</taxon>
        <taxon>Thiotrichales</taxon>
        <taxon>Thiotrichaceae</taxon>
        <taxon>Thioploca</taxon>
    </lineage>
</organism>
<protein>
    <submittedName>
        <fullName evidence="1">GNAT family acetyltransferase</fullName>
    </submittedName>
</protein>
<evidence type="ECO:0000313" key="2">
    <source>
        <dbReference type="Proteomes" id="UP000031623"/>
    </source>
</evidence>
<dbReference type="SUPFAM" id="SSF55729">
    <property type="entry name" value="Acyl-CoA N-acyltransferases (Nat)"/>
    <property type="match status" value="1"/>
</dbReference>
<dbReference type="HOGENOM" id="CLU_120432_0_0_6"/>
<accession>A0A090AHZ1</accession>
<keyword evidence="1" id="KW-0808">Transferase</keyword>
<dbReference type="OrthoDB" id="187903at2"/>
<gene>
    <name evidence="1" type="ORF">THII_0675</name>
</gene>
<sequence length="203" mass="24031">MTLRLEKFFGNQIESQMAPYIAAIAQLRLEVFRDFPHLYQSTLAYEEKSLQILAQAPHCFILLVFDVEQLVGASIALPFEYAFKTAEIKQRLSQQGFSPETFMYFYQSALKRSYRHQGVGTRFFTEREIYANSLKQFNYCCFYAIQRPLDHPQCPIHYVPLDHFWSRRGYTQFPSMEISVAWQDRGETVKSSKIMQFWMKKLI</sequence>
<dbReference type="GO" id="GO:0016740">
    <property type="term" value="F:transferase activity"/>
    <property type="evidence" value="ECO:0007669"/>
    <property type="project" value="UniProtKB-KW"/>
</dbReference>
<evidence type="ECO:0000313" key="1">
    <source>
        <dbReference type="EMBL" id="BAP54972.1"/>
    </source>
</evidence>
<dbReference type="EMBL" id="AP014633">
    <property type="protein sequence ID" value="BAP54972.1"/>
    <property type="molecule type" value="Genomic_DNA"/>
</dbReference>
<proteinExistence type="predicted"/>
<dbReference type="Gene3D" id="3.40.630.30">
    <property type="match status" value="1"/>
</dbReference>
<name>A0A090AHZ1_9GAMM</name>
<dbReference type="STRING" id="40754.THII_0675"/>
<reference evidence="1 2" key="1">
    <citation type="journal article" date="2014" name="ISME J.">
        <title>Ecophysiology of Thioploca ingrica as revealed by the complete genome sequence supplemented with proteomic evidence.</title>
        <authorList>
            <person name="Kojima H."/>
            <person name="Ogura Y."/>
            <person name="Yamamoto N."/>
            <person name="Togashi T."/>
            <person name="Mori H."/>
            <person name="Watanabe T."/>
            <person name="Nemoto F."/>
            <person name="Kurokawa K."/>
            <person name="Hayashi T."/>
            <person name="Fukui M."/>
        </authorList>
    </citation>
    <scope>NUCLEOTIDE SEQUENCE [LARGE SCALE GENOMIC DNA]</scope>
</reference>
<dbReference type="KEGG" id="tig:THII_0675"/>
<dbReference type="Proteomes" id="UP000031623">
    <property type="component" value="Chromosome"/>
</dbReference>
<dbReference type="AlphaFoldDB" id="A0A090AHZ1"/>
<keyword evidence="2" id="KW-1185">Reference proteome</keyword>